<dbReference type="AlphaFoldDB" id="A0A4V6DGH3"/>
<accession>A0A4V6DGH3</accession>
<dbReference type="InterPro" id="IPR000210">
    <property type="entry name" value="BTB/POZ_dom"/>
</dbReference>
<gene>
    <name evidence="3" type="ORF">CTA1_508</name>
</gene>
<dbReference type="Proteomes" id="UP000310108">
    <property type="component" value="Unassembled WGS sequence"/>
</dbReference>
<name>A0A4V6DGH3_9PEZI</name>
<feature type="domain" description="BTB" evidence="2">
    <location>
        <begin position="66"/>
        <end position="148"/>
    </location>
</feature>
<evidence type="ECO:0000256" key="1">
    <source>
        <dbReference type="SAM" id="MobiDB-lite"/>
    </source>
</evidence>
<keyword evidence="4" id="KW-1185">Reference proteome</keyword>
<feature type="non-terminal residue" evidence="3">
    <location>
        <position position="1"/>
    </location>
</feature>
<organism evidence="3 4">
    <name type="scientific">Colletotrichum tanaceti</name>
    <dbReference type="NCBI Taxonomy" id="1306861"/>
    <lineage>
        <taxon>Eukaryota</taxon>
        <taxon>Fungi</taxon>
        <taxon>Dikarya</taxon>
        <taxon>Ascomycota</taxon>
        <taxon>Pezizomycotina</taxon>
        <taxon>Sordariomycetes</taxon>
        <taxon>Hypocreomycetidae</taxon>
        <taxon>Glomerellales</taxon>
        <taxon>Glomerellaceae</taxon>
        <taxon>Colletotrichum</taxon>
        <taxon>Colletotrichum destructivum species complex</taxon>
    </lineage>
</organism>
<evidence type="ECO:0000313" key="4">
    <source>
        <dbReference type="Proteomes" id="UP000310108"/>
    </source>
</evidence>
<dbReference type="SUPFAM" id="SSF54695">
    <property type="entry name" value="POZ domain"/>
    <property type="match status" value="1"/>
</dbReference>
<evidence type="ECO:0000313" key="3">
    <source>
        <dbReference type="EMBL" id="TKW52826.1"/>
    </source>
</evidence>
<dbReference type="PROSITE" id="PS50097">
    <property type="entry name" value="BTB"/>
    <property type="match status" value="1"/>
</dbReference>
<dbReference type="Pfam" id="PF00651">
    <property type="entry name" value="BTB"/>
    <property type="match status" value="1"/>
</dbReference>
<feature type="compositionally biased region" description="Basic and acidic residues" evidence="1">
    <location>
        <begin position="401"/>
        <end position="410"/>
    </location>
</feature>
<dbReference type="STRING" id="1306861.A0A4V6DGH3"/>
<comment type="caution">
    <text evidence="3">The sequence shown here is derived from an EMBL/GenBank/DDBJ whole genome shotgun (WGS) entry which is preliminary data.</text>
</comment>
<evidence type="ECO:0000259" key="2">
    <source>
        <dbReference type="PROSITE" id="PS50097"/>
    </source>
</evidence>
<dbReference type="Gene3D" id="3.30.710.10">
    <property type="entry name" value="Potassium Channel Kv1.1, Chain A"/>
    <property type="match status" value="1"/>
</dbReference>
<protein>
    <recommendedName>
        <fullName evidence="2">BTB domain-containing protein</fullName>
    </recommendedName>
</protein>
<dbReference type="EMBL" id="PJEX01000220">
    <property type="protein sequence ID" value="TKW52826.1"/>
    <property type="molecule type" value="Genomic_DNA"/>
</dbReference>
<dbReference type="InterPro" id="IPR011333">
    <property type="entry name" value="SKP1/BTB/POZ_sf"/>
</dbReference>
<reference evidence="3 4" key="1">
    <citation type="journal article" date="2019" name="PLoS ONE">
        <title>Comparative genome analysis indicates high evolutionary potential of pathogenicity genes in Colletotrichum tanaceti.</title>
        <authorList>
            <person name="Lelwala R.V."/>
            <person name="Korhonen P.K."/>
            <person name="Young N.D."/>
            <person name="Scott J.B."/>
            <person name="Ades P.A."/>
            <person name="Gasser R.B."/>
            <person name="Taylor P.W.J."/>
        </authorList>
    </citation>
    <scope>NUCLEOTIDE SEQUENCE [LARGE SCALE GENOMIC DNA]</scope>
    <source>
        <strain evidence="3">BRIP57314</strain>
    </source>
</reference>
<feature type="region of interest" description="Disordered" evidence="1">
    <location>
        <begin position="390"/>
        <end position="410"/>
    </location>
</feature>
<sequence length="410" mass="46096">ASLCFKQQNPCVLRYTPKGIFIATKWQVQQPKHLAKHFFKKSIKHRFTTAMDLFLETEPFFFDPRGDLTLKVGNDEDTGGKYTFVVCSRTLARSSTVFTAMLFNGFAESCPGKESEKSSWTVELPEDSPYSFSLLMDIIHGHFVSLPDMLRARDLHDLLILTNKYDMTHVLHPLACTWFKPYKQVTTCVGNEIVLWIAWELGHKDELCRKLIRDLVFESTVDKYGQLLDSNGDPLPRDSFLKGPEILDHIAEVRSSLIQSITSLFHKAIQSNLDGKGCSALTQSSILPPTTEIIKCHSPAADALVRYTKQLGLQGECLGQTDTSQYLGSVRHLASTVEQKTGFDRMPFIICNPLSGIRSEIKELLDSVPLPALDSYSAYFQQQAKKTGIERGVPAGIEEGEPSRKRSRQD</sequence>
<proteinExistence type="predicted"/>